<dbReference type="PANTHER" id="PTHR37844:SF2">
    <property type="entry name" value="SER_THR PROTEIN PHOSPHATASE SUPERFAMILY (AFU_ORTHOLOGUE AFUA_1G14840)"/>
    <property type="match status" value="1"/>
</dbReference>
<organism evidence="2 3">
    <name type="scientific">Crenobacter caeni</name>
    <dbReference type="NCBI Taxonomy" id="2705474"/>
    <lineage>
        <taxon>Bacteria</taxon>
        <taxon>Pseudomonadati</taxon>
        <taxon>Pseudomonadota</taxon>
        <taxon>Betaproteobacteria</taxon>
        <taxon>Neisseriales</taxon>
        <taxon>Neisseriaceae</taxon>
        <taxon>Crenobacter</taxon>
    </lineage>
</organism>
<feature type="domain" description="Calcineurin-like phosphoesterase" evidence="1">
    <location>
        <begin position="1"/>
        <end position="212"/>
    </location>
</feature>
<dbReference type="RefSeq" id="WP_163317636.1">
    <property type="nucleotide sequence ID" value="NZ_JAAGAA010000015.1"/>
</dbReference>
<evidence type="ECO:0000313" key="2">
    <source>
        <dbReference type="EMBL" id="NDV14080.1"/>
    </source>
</evidence>
<dbReference type="SUPFAM" id="SSF56300">
    <property type="entry name" value="Metallo-dependent phosphatases"/>
    <property type="match status" value="1"/>
</dbReference>
<evidence type="ECO:0000313" key="3">
    <source>
        <dbReference type="Proteomes" id="UP000482578"/>
    </source>
</evidence>
<dbReference type="InterPro" id="IPR029052">
    <property type="entry name" value="Metallo-depent_PP-like"/>
</dbReference>
<dbReference type="EMBL" id="JAAGAA010000015">
    <property type="protein sequence ID" value="NDV14080.1"/>
    <property type="molecule type" value="Genomic_DNA"/>
</dbReference>
<dbReference type="GO" id="GO:0016787">
    <property type="term" value="F:hydrolase activity"/>
    <property type="evidence" value="ECO:0007669"/>
    <property type="project" value="InterPro"/>
</dbReference>
<dbReference type="AlphaFoldDB" id="A0A6B2KVM0"/>
<keyword evidence="3" id="KW-1185">Reference proteome</keyword>
<comment type="caution">
    <text evidence="2">The sequence shown here is derived from an EMBL/GenBank/DDBJ whole genome shotgun (WGS) entry which is preliminary data.</text>
</comment>
<dbReference type="PANTHER" id="PTHR37844">
    <property type="entry name" value="SER/THR PROTEIN PHOSPHATASE SUPERFAMILY (AFU_ORTHOLOGUE AFUA_1G14840)"/>
    <property type="match status" value="1"/>
</dbReference>
<reference evidence="2 3" key="1">
    <citation type="submission" date="2020-02" db="EMBL/GenBank/DDBJ databases">
        <authorList>
            <person name="Yang Z."/>
        </authorList>
    </citation>
    <scope>NUCLEOTIDE SEQUENCE [LARGE SCALE GENOMIC DNA]</scope>
    <source>
        <strain evidence="2 3">HX-7-9</strain>
    </source>
</reference>
<dbReference type="InterPro" id="IPR004843">
    <property type="entry name" value="Calcineurin-like_PHP"/>
</dbReference>
<dbReference type="Pfam" id="PF00149">
    <property type="entry name" value="Metallophos"/>
    <property type="match status" value="1"/>
</dbReference>
<dbReference type="Gene3D" id="3.60.21.10">
    <property type="match status" value="1"/>
</dbReference>
<sequence>MRVHLLSDLHNEFGNPYQPAVTDADVTVLAGDIASRGAGVAWARDAFSGTVLYVPGNHEFYKSNMDAMLADMRAAGDDRVRVLDLDVIVIGDVRFIAATGWTDFEVAGDPEVAMAFAGPRMNDYANISHGEGGFDLLNPQEVRRRALLARAWLAEQIAQPFDGKTVVVTHHAPSPRSTPPKYQGHGITPAFCNDWERLFDGVDFWFHGHTHHAVSYVVGDTQVISNPKGYGREMTGFDPRQIIEV</sequence>
<name>A0A6B2KVM0_9NEIS</name>
<protein>
    <submittedName>
        <fullName evidence="2">Serine/threonine protein phosphatase</fullName>
    </submittedName>
</protein>
<accession>A0A6B2KVM0</accession>
<dbReference type="Proteomes" id="UP000482578">
    <property type="component" value="Unassembled WGS sequence"/>
</dbReference>
<evidence type="ECO:0000259" key="1">
    <source>
        <dbReference type="Pfam" id="PF00149"/>
    </source>
</evidence>
<gene>
    <name evidence="2" type="ORF">GZH52_15000</name>
</gene>
<proteinExistence type="predicted"/>